<keyword evidence="2" id="KW-1185">Reference proteome</keyword>
<gene>
    <name evidence="1" type="ORF">LITE_LOCUS45769</name>
</gene>
<evidence type="ECO:0000313" key="1">
    <source>
        <dbReference type="EMBL" id="CAI0551001.1"/>
    </source>
</evidence>
<sequence>MLHSKCISVSYGNGCGYHRCTPQKLRLLNECSQWRHRYLKIGQFMKFDDLSEKSSEVMTSGGVAALPELLRLHKNTQALMFFC</sequence>
<accession>A0AAV0R1G2</accession>
<name>A0AAV0R1G2_9ROSI</name>
<dbReference type="AlphaFoldDB" id="A0AAV0R1G2"/>
<protein>
    <submittedName>
        <fullName evidence="1">Uncharacterized protein</fullName>
    </submittedName>
</protein>
<dbReference type="Proteomes" id="UP001154282">
    <property type="component" value="Unassembled WGS sequence"/>
</dbReference>
<proteinExistence type="predicted"/>
<reference evidence="1" key="1">
    <citation type="submission" date="2022-08" db="EMBL/GenBank/DDBJ databases">
        <authorList>
            <person name="Gutierrez-Valencia J."/>
        </authorList>
    </citation>
    <scope>NUCLEOTIDE SEQUENCE</scope>
</reference>
<comment type="caution">
    <text evidence="1">The sequence shown here is derived from an EMBL/GenBank/DDBJ whole genome shotgun (WGS) entry which is preliminary data.</text>
</comment>
<evidence type="ECO:0000313" key="2">
    <source>
        <dbReference type="Proteomes" id="UP001154282"/>
    </source>
</evidence>
<dbReference type="EMBL" id="CAMGYJ010000010">
    <property type="protein sequence ID" value="CAI0551001.1"/>
    <property type="molecule type" value="Genomic_DNA"/>
</dbReference>
<organism evidence="1 2">
    <name type="scientific">Linum tenue</name>
    <dbReference type="NCBI Taxonomy" id="586396"/>
    <lineage>
        <taxon>Eukaryota</taxon>
        <taxon>Viridiplantae</taxon>
        <taxon>Streptophyta</taxon>
        <taxon>Embryophyta</taxon>
        <taxon>Tracheophyta</taxon>
        <taxon>Spermatophyta</taxon>
        <taxon>Magnoliopsida</taxon>
        <taxon>eudicotyledons</taxon>
        <taxon>Gunneridae</taxon>
        <taxon>Pentapetalae</taxon>
        <taxon>rosids</taxon>
        <taxon>fabids</taxon>
        <taxon>Malpighiales</taxon>
        <taxon>Linaceae</taxon>
        <taxon>Linum</taxon>
    </lineage>
</organism>